<dbReference type="PANTHER" id="PTHR12100">
    <property type="entry name" value="SEC10"/>
    <property type="match status" value="1"/>
</dbReference>
<protein>
    <submittedName>
        <fullName evidence="12">Mak16-domain-containing protein</fullName>
    </submittedName>
</protein>
<keyword evidence="4" id="KW-0813">Transport</keyword>
<dbReference type="GO" id="GO:0042273">
    <property type="term" value="P:ribosomal large subunit biogenesis"/>
    <property type="evidence" value="ECO:0007669"/>
    <property type="project" value="UniProtKB-ARBA"/>
</dbReference>
<dbReference type="InterPro" id="IPR009976">
    <property type="entry name" value="Sec10-like"/>
</dbReference>
<dbReference type="Proteomes" id="UP000305647">
    <property type="component" value="Unassembled WGS sequence"/>
</dbReference>
<evidence type="ECO:0000313" key="13">
    <source>
        <dbReference type="Proteomes" id="UP000305647"/>
    </source>
</evidence>
<feature type="region of interest" description="Disordered" evidence="8">
    <location>
        <begin position="805"/>
        <end position="832"/>
    </location>
</feature>
<dbReference type="InterPro" id="IPR006958">
    <property type="entry name" value="Mak16"/>
</dbReference>
<evidence type="ECO:0000259" key="10">
    <source>
        <dbReference type="Pfam" id="PF07393"/>
    </source>
</evidence>
<dbReference type="Pfam" id="PF01778">
    <property type="entry name" value="Ribosomal_L28e"/>
    <property type="match status" value="1"/>
</dbReference>
<dbReference type="EMBL" id="SPRO01000009">
    <property type="protein sequence ID" value="TIC32095.1"/>
    <property type="molecule type" value="Genomic_DNA"/>
</dbReference>
<feature type="compositionally biased region" description="Pro residues" evidence="8">
    <location>
        <begin position="806"/>
        <end position="818"/>
    </location>
</feature>
<dbReference type="Pfam" id="PF04874">
    <property type="entry name" value="Mak16"/>
    <property type="match status" value="1"/>
</dbReference>
<sequence>MNLLDLSLSARQTKSFHLRDFLDAISDNYNFDDKSVLLSQIQSTIKDLDSHSAHVQESRTKLQRTVKYAERQHLERTKELGRNFEAVGFSFLDLESSISHVGNTTVGIGEHLQVISDHRSRAIAARDLIQHYNTLARGNTSQLDSLRKSSGKDSRLNCAILLRRLSALSAVVDAPHAQNTHQLIDKYCEKFEKDMLKLFDKSYRKGDPKMMAHCAQTLLVFNGGASCMQVYVNQHDFFISKDRIGNADNSDNNAAFWNTLSDPDKQAPTVEPSLSALVDEIRSTVEQEAQIIQAVFPNPALVMQVFLQRVFAQSIQSKLEDLLEKAGSLSRFSFLRMLHISRMTISGLVEDLKKYDTLSSSVKTIGSGLVAPGTFAGPSGISTLLDQSLDELFVPYMEGERYISLECTSLTELYAGYLSSFTLYHNAVHSSKSTSMLDRVVNQLSETSSASSSAAALLKLSGKNNDDVLNTLDENDGKLSLDVAERMLKWHAESVGRCVDLTSSNNLSKNVFKLLQTLAESIGRSYVETAVDTTLFKLDNSRSEPPFECLEICSPADLITQLWQRYAATTIIPLTNNGAIGMKRELALFANNTISRLEVKLNAILQNLMDVVINYLGSCLQKQRKVDFRPKDDDTSFARINTEPCLLCCEILSFARESAVEALTGSNLEKFLIELGVAFHGLLLDHLKKFSVNPTGGLMLTKDIALYQETIANFNQPILKPRFEMLRQLGNLFIVRPEVLRAYMRDDIHLSKLDPAMLRPYLAQRSDYTMGLAKYLDKELGISQTSLVNGGNLYRAAWASLNNPSSTPPIPSKTPSPVPHLQRPKLASDGRKRPGTAIGGLFEQLEHLNIGLGLKAEDDEKEKDLQSSRKSPAYLNLQNNNLLCILLKFKLLLSCYRTVRMDDVVWQVINHQFCSYKVKNEYNVTGFCNRQSCPLANSRYATVREHEGPPGVIYLYIKTAERAHTPKHMWEKIKLSSNYTKALEQIDSNLIYWPNFTIHKCKQRITKITQYLIKLRKLKSRQEPKLVGIKKKQDRREATREEKALSAAKLEKSIEAELINRLKSKAYGDAPLNVNEDVWRKVLESDKQVENEEELLDDESEDDEIDSEDEREFIEASDIESDLEDMEESGFIDQASSSEGEESSEESESSDDDDNDNQGEDNKKKRKLKPSNNTKKPIKRRQPHVEVEYENEVEPITKDSLINW</sequence>
<accession>A0A4T0LJ98</accession>
<feature type="compositionally biased region" description="Acidic residues" evidence="8">
    <location>
        <begin position="1139"/>
        <end position="1159"/>
    </location>
</feature>
<keyword evidence="7" id="KW-0539">Nucleus</keyword>
<evidence type="ECO:0000256" key="1">
    <source>
        <dbReference type="ARBA" id="ARBA00004123"/>
    </source>
</evidence>
<evidence type="ECO:0000259" key="9">
    <source>
        <dbReference type="Pfam" id="PF01778"/>
    </source>
</evidence>
<dbReference type="InterPro" id="IPR029004">
    <property type="entry name" value="Ribosomal_eL28/Mak16"/>
</dbReference>
<feature type="region of interest" description="Disordered" evidence="8">
    <location>
        <begin position="1089"/>
        <end position="1204"/>
    </location>
</feature>
<keyword evidence="5" id="KW-0268">Exocytosis</keyword>
<evidence type="ECO:0000259" key="11">
    <source>
        <dbReference type="Pfam" id="PF20667"/>
    </source>
</evidence>
<organism evidence="12 13">
    <name type="scientific">Wallemia mellicola</name>
    <dbReference type="NCBI Taxonomy" id="1708541"/>
    <lineage>
        <taxon>Eukaryota</taxon>
        <taxon>Fungi</taxon>
        <taxon>Dikarya</taxon>
        <taxon>Basidiomycota</taxon>
        <taxon>Wallemiomycotina</taxon>
        <taxon>Wallemiomycetes</taxon>
        <taxon>Wallemiales</taxon>
        <taxon>Wallemiaceae</taxon>
        <taxon>Wallemia</taxon>
    </lineage>
</organism>
<dbReference type="GO" id="GO:0006887">
    <property type="term" value="P:exocytosis"/>
    <property type="evidence" value="ECO:0007669"/>
    <property type="project" value="UniProtKB-KW"/>
</dbReference>
<feature type="compositionally biased region" description="Acidic residues" evidence="8">
    <location>
        <begin position="1091"/>
        <end position="1130"/>
    </location>
</feature>
<evidence type="ECO:0000256" key="7">
    <source>
        <dbReference type="ARBA" id="ARBA00023242"/>
    </source>
</evidence>
<dbReference type="AlphaFoldDB" id="A0A4T0LJ98"/>
<comment type="subcellular location">
    <subcellularLocation>
        <location evidence="1">Nucleus</location>
    </subcellularLocation>
</comment>
<comment type="similarity">
    <text evidence="2">Belongs to the MAK16 family.</text>
</comment>
<evidence type="ECO:0000256" key="2">
    <source>
        <dbReference type="ARBA" id="ARBA00005514"/>
    </source>
</evidence>
<dbReference type="GO" id="GO:0000145">
    <property type="term" value="C:exocyst"/>
    <property type="evidence" value="ECO:0007669"/>
    <property type="project" value="TreeGrafter"/>
</dbReference>
<evidence type="ECO:0000256" key="8">
    <source>
        <dbReference type="SAM" id="MobiDB-lite"/>
    </source>
</evidence>
<dbReference type="Pfam" id="PF07393">
    <property type="entry name" value="Sec10_HB"/>
    <property type="match status" value="1"/>
</dbReference>
<dbReference type="Gene3D" id="3.30.390.110">
    <property type="match status" value="1"/>
</dbReference>
<evidence type="ECO:0000256" key="4">
    <source>
        <dbReference type="ARBA" id="ARBA00022448"/>
    </source>
</evidence>
<comment type="caution">
    <text evidence="12">The sequence shown here is derived from an EMBL/GenBank/DDBJ whole genome shotgun (WGS) entry which is preliminary data.</text>
</comment>
<dbReference type="GO" id="GO:0030684">
    <property type="term" value="C:preribosome"/>
    <property type="evidence" value="ECO:0007669"/>
    <property type="project" value="UniProtKB-ARBA"/>
</dbReference>
<evidence type="ECO:0000256" key="3">
    <source>
        <dbReference type="ARBA" id="ARBA00006572"/>
    </source>
</evidence>
<dbReference type="InterPro" id="IPR048625">
    <property type="entry name" value="Sec10_N"/>
</dbReference>
<feature type="domain" description="Ribosomal eL28/Mak16" evidence="9">
    <location>
        <begin position="904"/>
        <end position="1011"/>
    </location>
</feature>
<proteinExistence type="inferred from homology"/>
<dbReference type="GO" id="GO:0005634">
    <property type="term" value="C:nucleus"/>
    <property type="evidence" value="ECO:0007669"/>
    <property type="project" value="UniProtKB-SubCell"/>
</dbReference>
<dbReference type="PANTHER" id="PTHR12100:SF0">
    <property type="entry name" value="EXOCYST COMPLEX COMPONENT 5"/>
    <property type="match status" value="1"/>
</dbReference>
<evidence type="ECO:0000313" key="12">
    <source>
        <dbReference type="EMBL" id="TIC32095.1"/>
    </source>
</evidence>
<comment type="similarity">
    <text evidence="3">Belongs to the SEC10 family.</text>
</comment>
<dbReference type="InterPro" id="IPR048627">
    <property type="entry name" value="Sec10_HB"/>
</dbReference>
<evidence type="ECO:0000256" key="5">
    <source>
        <dbReference type="ARBA" id="ARBA00022483"/>
    </source>
</evidence>
<dbReference type="GO" id="GO:0006893">
    <property type="term" value="P:Golgi to plasma membrane transport"/>
    <property type="evidence" value="ECO:0007669"/>
    <property type="project" value="TreeGrafter"/>
</dbReference>
<gene>
    <name evidence="12" type="ORF">E3Q10_01381</name>
</gene>
<dbReference type="FunFam" id="3.30.390.110:FF:000001">
    <property type="entry name" value="Protein MAK16 homolog"/>
    <property type="match status" value="1"/>
</dbReference>
<evidence type="ECO:0000256" key="6">
    <source>
        <dbReference type="ARBA" id="ARBA00023054"/>
    </source>
</evidence>
<keyword evidence="6" id="KW-0175">Coiled coil</keyword>
<feature type="domain" description="Exocyst complex component Sec10-like alpha-helical bundle" evidence="10">
    <location>
        <begin position="157"/>
        <end position="769"/>
    </location>
</feature>
<reference evidence="12 13" key="1">
    <citation type="submission" date="2019-03" db="EMBL/GenBank/DDBJ databases">
        <title>Sequencing 25 genomes of Wallemia mellicola.</title>
        <authorList>
            <person name="Gostincar C."/>
        </authorList>
    </citation>
    <scope>NUCLEOTIDE SEQUENCE [LARGE SCALE GENOMIC DNA]</scope>
    <source>
        <strain evidence="12 13">EXF-8738</strain>
    </source>
</reference>
<name>A0A4T0LJ98_9BASI</name>
<feature type="domain" description="Exocyst complex component Sec10 N-terminal" evidence="11">
    <location>
        <begin position="39"/>
        <end position="148"/>
    </location>
</feature>
<dbReference type="Pfam" id="PF20667">
    <property type="entry name" value="Sec10_N"/>
    <property type="match status" value="1"/>
</dbReference>